<gene>
    <name evidence="1" type="ORF">ABDZ14_21280</name>
</gene>
<keyword evidence="2" id="KW-1185">Reference proteome</keyword>
<evidence type="ECO:0000313" key="1">
    <source>
        <dbReference type="EMBL" id="MEQ6322709.1"/>
    </source>
</evidence>
<organism evidence="1 2">
    <name type="scientific">Mycobacterium canetti</name>
    <dbReference type="NCBI Taxonomy" id="78331"/>
    <lineage>
        <taxon>Bacteria</taxon>
        <taxon>Bacillati</taxon>
        <taxon>Actinomycetota</taxon>
        <taxon>Actinomycetes</taxon>
        <taxon>Mycobacteriales</taxon>
        <taxon>Mycobacteriaceae</taxon>
        <taxon>Mycobacterium</taxon>
        <taxon>Mycobacterium tuberculosis complex</taxon>
    </lineage>
</organism>
<reference evidence="1 2" key="1">
    <citation type="submission" date="2024-05" db="EMBL/GenBank/DDBJ databases">
        <title>Whole genome sequences of Mycobacterium canettii strains associated with human tuberculosis in Canada.</title>
        <authorList>
            <person name="Islam M.R."/>
            <person name="Soualhine H."/>
        </authorList>
    </citation>
    <scope>NUCLEOTIDE SEQUENCE [LARGE SCALE GENOMIC DNA]</scope>
    <source>
        <strain evidence="1 2">1901080</strain>
    </source>
</reference>
<sequence length="54" mass="6215">MADIPYGRDYPDPIWCDEDGQPMPPVGAELLDDIRAFLRRFVVYPSDHELIAHT</sequence>
<name>A0ABV1MMU4_9MYCO</name>
<comment type="caution">
    <text evidence="1">The sequence shown here is derived from an EMBL/GenBank/DDBJ whole genome shotgun (WGS) entry which is preliminary data.</text>
</comment>
<proteinExistence type="predicted"/>
<feature type="non-terminal residue" evidence="1">
    <location>
        <position position="54"/>
    </location>
</feature>
<accession>A0ABV1MMU4</accession>
<protein>
    <submittedName>
        <fullName evidence="1">Uncharacterized protein</fullName>
    </submittedName>
</protein>
<dbReference type="EMBL" id="JBEEEP010000170">
    <property type="protein sequence ID" value="MEQ6322709.1"/>
    <property type="molecule type" value="Genomic_DNA"/>
</dbReference>
<evidence type="ECO:0000313" key="2">
    <source>
        <dbReference type="Proteomes" id="UP001485476"/>
    </source>
</evidence>
<dbReference type="Proteomes" id="UP001485476">
    <property type="component" value="Unassembled WGS sequence"/>
</dbReference>